<gene>
    <name evidence="3" type="ORF">J4G43_040540</name>
    <name evidence="2" type="ORF">J4G43_42405</name>
</gene>
<feature type="region of interest" description="Disordered" evidence="1">
    <location>
        <begin position="35"/>
        <end position="65"/>
    </location>
</feature>
<protein>
    <submittedName>
        <fullName evidence="2">Uncharacterized protein</fullName>
    </submittedName>
</protein>
<dbReference type="EMBL" id="JAGEMI010000001">
    <property type="protein sequence ID" value="MBO1867306.1"/>
    <property type="molecule type" value="Genomic_DNA"/>
</dbReference>
<dbReference type="RefSeq" id="WP_208088296.1">
    <property type="nucleotide sequence ID" value="NZ_CP086136.1"/>
</dbReference>
<sequence>MLIPPGLEAAARGIFKWAAFMRNMQPGVTVPSMRLNKHRHRRNTSDRIYQPDSQDGRKRAKGDDSNFEMKILIQATCLHSLSGVSPWPLANRKNPAALGGDRRADPPITPLQWLTG</sequence>
<dbReference type="KEGG" id="bban:J4G43_040540"/>
<evidence type="ECO:0000256" key="1">
    <source>
        <dbReference type="SAM" id="MobiDB-lite"/>
    </source>
</evidence>
<feature type="region of interest" description="Disordered" evidence="1">
    <location>
        <begin position="83"/>
        <end position="116"/>
    </location>
</feature>
<feature type="compositionally biased region" description="Basic and acidic residues" evidence="1">
    <location>
        <begin position="54"/>
        <end position="64"/>
    </location>
</feature>
<organism evidence="2">
    <name type="scientific">Bradyrhizobium barranii subsp. barranii</name>
    <dbReference type="NCBI Taxonomy" id="2823807"/>
    <lineage>
        <taxon>Bacteria</taxon>
        <taxon>Pseudomonadati</taxon>
        <taxon>Pseudomonadota</taxon>
        <taxon>Alphaproteobacteria</taxon>
        <taxon>Hyphomicrobiales</taxon>
        <taxon>Nitrobacteraceae</taxon>
        <taxon>Bradyrhizobium</taxon>
        <taxon>Bradyrhizobium barranii</taxon>
    </lineage>
</organism>
<dbReference type="EMBL" id="CP086136">
    <property type="protein sequence ID" value="UEM10852.1"/>
    <property type="molecule type" value="Genomic_DNA"/>
</dbReference>
<proteinExistence type="predicted"/>
<reference evidence="3 4" key="2">
    <citation type="journal article" date="2022" name="Int. J. Syst. Evol. Microbiol.">
        <title>Strains of Bradyrhizobium barranii sp. nov. associated with legumes native to Canada are symbionts of soybeans and belong to different subspecies (subsp. barranii subsp. nov. and subsp. apii subsp. nov.) and symbiovars (sv. glycinearum and sv. septentrionale).</title>
        <authorList>
            <person name="Bromfield E.S.P."/>
            <person name="Cloutier S."/>
            <person name="Wasai-Hara S."/>
            <person name="Minamisawa K."/>
        </authorList>
    </citation>
    <scope>NUCLEOTIDE SEQUENCE [LARGE SCALE GENOMIC DNA]</scope>
    <source>
        <strain evidence="3 4">144S4</strain>
    </source>
</reference>
<dbReference type="AlphaFoldDB" id="A0A939MCM7"/>
<accession>A0A939MCM7</accession>
<evidence type="ECO:0000313" key="2">
    <source>
        <dbReference type="EMBL" id="MBO1867306.1"/>
    </source>
</evidence>
<evidence type="ECO:0000313" key="4">
    <source>
        <dbReference type="Proteomes" id="UP000664702"/>
    </source>
</evidence>
<dbReference type="Proteomes" id="UP000664702">
    <property type="component" value="Chromosome"/>
</dbReference>
<reference evidence="2" key="1">
    <citation type="submission" date="2021-03" db="EMBL/GenBank/DDBJ databases">
        <title>Whole Genome Sequence of Bradyrhizobium sp. Strain 144S4.</title>
        <authorList>
            <person name="Bromfield E.S.P."/>
            <person name="Cloutier S."/>
        </authorList>
    </citation>
    <scope>NUCLEOTIDE SEQUENCE [LARGE SCALE GENOMIC DNA]</scope>
    <source>
        <strain evidence="2">144S4</strain>
    </source>
</reference>
<evidence type="ECO:0000313" key="3">
    <source>
        <dbReference type="EMBL" id="UEM10852.1"/>
    </source>
</evidence>
<name>A0A939MCM7_9BRAD</name>